<keyword evidence="3" id="KW-1185">Reference proteome</keyword>
<organism evidence="2 3">
    <name type="scientific">Tuber borchii</name>
    <name type="common">White truffle</name>
    <dbReference type="NCBI Taxonomy" id="42251"/>
    <lineage>
        <taxon>Eukaryota</taxon>
        <taxon>Fungi</taxon>
        <taxon>Dikarya</taxon>
        <taxon>Ascomycota</taxon>
        <taxon>Pezizomycotina</taxon>
        <taxon>Pezizomycetes</taxon>
        <taxon>Pezizales</taxon>
        <taxon>Tuberaceae</taxon>
        <taxon>Tuber</taxon>
    </lineage>
</organism>
<proteinExistence type="predicted"/>
<reference evidence="2 3" key="1">
    <citation type="submission" date="2017-04" db="EMBL/GenBank/DDBJ databases">
        <title>Draft genome sequence of Tuber borchii Vittad., a whitish edible truffle.</title>
        <authorList>
            <consortium name="DOE Joint Genome Institute"/>
            <person name="Murat C."/>
            <person name="Kuo A."/>
            <person name="Barry K.W."/>
            <person name="Clum A."/>
            <person name="Dockter R.B."/>
            <person name="Fauchery L."/>
            <person name="Iotti M."/>
            <person name="Kohler A."/>
            <person name="Labutti K."/>
            <person name="Lindquist E.A."/>
            <person name="Lipzen A."/>
            <person name="Ohm R.A."/>
            <person name="Wang M."/>
            <person name="Grigoriev I.V."/>
            <person name="Zambonelli A."/>
            <person name="Martin F.M."/>
        </authorList>
    </citation>
    <scope>NUCLEOTIDE SEQUENCE [LARGE SCALE GENOMIC DNA]</scope>
    <source>
        <strain evidence="2 3">Tbo3840</strain>
    </source>
</reference>
<dbReference type="EMBL" id="NESQ01000021">
    <property type="protein sequence ID" value="PUU82823.1"/>
    <property type="molecule type" value="Genomic_DNA"/>
</dbReference>
<feature type="compositionally biased region" description="Polar residues" evidence="1">
    <location>
        <begin position="27"/>
        <end position="38"/>
    </location>
</feature>
<evidence type="ECO:0000313" key="2">
    <source>
        <dbReference type="EMBL" id="PUU82823.1"/>
    </source>
</evidence>
<evidence type="ECO:0000256" key="1">
    <source>
        <dbReference type="SAM" id="MobiDB-lite"/>
    </source>
</evidence>
<protein>
    <submittedName>
        <fullName evidence="2">Uncharacterized protein</fullName>
    </submittedName>
</protein>
<dbReference type="OrthoDB" id="5415807at2759"/>
<name>A0A2T7A4Z9_TUBBO</name>
<dbReference type="AlphaFoldDB" id="A0A2T7A4Z9"/>
<accession>A0A2T7A4Z9</accession>
<comment type="caution">
    <text evidence="2">The sequence shown here is derived from an EMBL/GenBank/DDBJ whole genome shotgun (WGS) entry which is preliminary data.</text>
</comment>
<evidence type="ECO:0000313" key="3">
    <source>
        <dbReference type="Proteomes" id="UP000244722"/>
    </source>
</evidence>
<dbReference type="Proteomes" id="UP000244722">
    <property type="component" value="Unassembled WGS sequence"/>
</dbReference>
<sequence length="290" mass="31811">MSNDHLPVEVPELVGTTGVPDIHSDFQESNTFSNEGNTNRGGGGGRRSPQLMWSEGEEYYEDPSDYDGPTDLVDLLLRPPTRFPITILPAVYTTLRARQQRNNTDQNRTQILTIPPSQNEDSQDLGAAPGFIEDLTSVSINLARSTRGLGGNTVTGPALRNLPRNRPIRSNRSREMNLSPIPLAAPTFLNTSGEIDLNLIPHAPRTDLPPPPPLVALPRLTEAPPASGVWRSSVAAVLRLIYVLIFLSLSSDKGESIMDFSCLELLNILCRLGIDENDKKFEALDEEPQP</sequence>
<feature type="region of interest" description="Disordered" evidence="1">
    <location>
        <begin position="15"/>
        <end position="50"/>
    </location>
</feature>
<gene>
    <name evidence="2" type="ORF">B9Z19DRAFT_1120086</name>
</gene>